<organism evidence="2 3">
    <name type="scientific">Sphingomonas kyeonggiensis</name>
    <dbReference type="NCBI Taxonomy" id="1268553"/>
    <lineage>
        <taxon>Bacteria</taxon>
        <taxon>Pseudomonadati</taxon>
        <taxon>Pseudomonadota</taxon>
        <taxon>Alphaproteobacteria</taxon>
        <taxon>Sphingomonadales</taxon>
        <taxon>Sphingomonadaceae</taxon>
        <taxon>Sphingomonas</taxon>
    </lineage>
</organism>
<evidence type="ECO:0000313" key="2">
    <source>
        <dbReference type="EMBL" id="MBB4100082.1"/>
    </source>
</evidence>
<accession>A0A7W6JX23</accession>
<protein>
    <submittedName>
        <fullName evidence="2">Uncharacterized protein</fullName>
    </submittedName>
</protein>
<dbReference type="EMBL" id="JACIEH010000003">
    <property type="protein sequence ID" value="MBB4100082.1"/>
    <property type="molecule type" value="Genomic_DNA"/>
</dbReference>
<dbReference type="AlphaFoldDB" id="A0A7W6JX23"/>
<evidence type="ECO:0000256" key="1">
    <source>
        <dbReference type="SAM" id="MobiDB-lite"/>
    </source>
</evidence>
<evidence type="ECO:0000313" key="3">
    <source>
        <dbReference type="Proteomes" id="UP000557392"/>
    </source>
</evidence>
<keyword evidence="3" id="KW-1185">Reference proteome</keyword>
<feature type="region of interest" description="Disordered" evidence="1">
    <location>
        <begin position="50"/>
        <end position="72"/>
    </location>
</feature>
<gene>
    <name evidence="2" type="ORF">GGR46_003654</name>
</gene>
<dbReference type="RefSeq" id="WP_183999412.1">
    <property type="nucleotide sequence ID" value="NZ_JACIEH010000003.1"/>
</dbReference>
<sequence>MARTLAQFSITPDSDGDYTLHLEDDDGETLEFTASFEQLDLITEAIEEVLDDDEEDALTADDDDDDEPSDDE</sequence>
<proteinExistence type="predicted"/>
<dbReference type="Proteomes" id="UP000557392">
    <property type="component" value="Unassembled WGS sequence"/>
</dbReference>
<name>A0A7W6JX23_9SPHN</name>
<comment type="caution">
    <text evidence="2">The sequence shown here is derived from an EMBL/GenBank/DDBJ whole genome shotgun (WGS) entry which is preliminary data.</text>
</comment>
<reference evidence="2 3" key="1">
    <citation type="submission" date="2020-08" db="EMBL/GenBank/DDBJ databases">
        <title>Genomic Encyclopedia of Type Strains, Phase IV (KMG-IV): sequencing the most valuable type-strain genomes for metagenomic binning, comparative biology and taxonomic classification.</title>
        <authorList>
            <person name="Goeker M."/>
        </authorList>
    </citation>
    <scope>NUCLEOTIDE SEQUENCE [LARGE SCALE GENOMIC DNA]</scope>
    <source>
        <strain evidence="2 3">DSM 101806</strain>
    </source>
</reference>